<evidence type="ECO:0000313" key="2">
    <source>
        <dbReference type="EMBL" id="CAA9211416.1"/>
    </source>
</evidence>
<dbReference type="InterPro" id="IPR035069">
    <property type="entry name" value="TTHA1013/TTHA0281-like"/>
</dbReference>
<dbReference type="AlphaFoldDB" id="A0A6J4H4U5"/>
<evidence type="ECO:0000256" key="1">
    <source>
        <dbReference type="SAM" id="MobiDB-lite"/>
    </source>
</evidence>
<dbReference type="Gene3D" id="3.30.160.250">
    <property type="match status" value="1"/>
</dbReference>
<reference evidence="2" key="1">
    <citation type="submission" date="2020-02" db="EMBL/GenBank/DDBJ databases">
        <authorList>
            <person name="Meier V. D."/>
        </authorList>
    </citation>
    <scope>NUCLEOTIDE SEQUENCE</scope>
    <source>
        <strain evidence="2">AVDCRST_MAG77</strain>
    </source>
</reference>
<name>A0A6J4H4U5_9CHLR</name>
<dbReference type="SUPFAM" id="SSF143100">
    <property type="entry name" value="TTHA1013/TTHA0281-like"/>
    <property type="match status" value="1"/>
</dbReference>
<sequence length="71" mass="7732">MFRFSGLVLREERGFSALCPELDVATTGATVEEARKMLLEAATLHLEGSIEDGLPYSRPVPHEDDPADGDT</sequence>
<proteinExistence type="predicted"/>
<feature type="region of interest" description="Disordered" evidence="1">
    <location>
        <begin position="50"/>
        <end position="71"/>
    </location>
</feature>
<evidence type="ECO:0008006" key="3">
    <source>
        <dbReference type="Google" id="ProtNLM"/>
    </source>
</evidence>
<protein>
    <recommendedName>
        <fullName evidence="3">HicB-like antitoxin of toxin-antitoxin system domain-containing protein</fullName>
    </recommendedName>
</protein>
<dbReference type="EMBL" id="CADCTC010000002">
    <property type="protein sequence ID" value="CAA9211416.1"/>
    <property type="molecule type" value="Genomic_DNA"/>
</dbReference>
<accession>A0A6J4H4U5</accession>
<gene>
    <name evidence="2" type="ORF">AVDCRST_MAG77-287</name>
</gene>
<organism evidence="2">
    <name type="scientific">uncultured Chloroflexota bacterium</name>
    <dbReference type="NCBI Taxonomy" id="166587"/>
    <lineage>
        <taxon>Bacteria</taxon>
        <taxon>Bacillati</taxon>
        <taxon>Chloroflexota</taxon>
        <taxon>environmental samples</taxon>
    </lineage>
</organism>